<dbReference type="Proteomes" id="UP000694424">
    <property type="component" value="Unplaced"/>
</dbReference>
<dbReference type="PANTHER" id="PTHR17408:SF11">
    <property type="entry name" value="STEM-LOOP BINDING PROTEIN-LIKE"/>
    <property type="match status" value="1"/>
</dbReference>
<dbReference type="GO" id="GO:0071204">
    <property type="term" value="C:histone pre-mRNA 3'end processing complex"/>
    <property type="evidence" value="ECO:0007669"/>
    <property type="project" value="TreeGrafter"/>
</dbReference>
<evidence type="ECO:0000313" key="5">
    <source>
        <dbReference type="Proteomes" id="UP000694424"/>
    </source>
</evidence>
<dbReference type="InterPro" id="IPR038294">
    <property type="entry name" value="SLBP_RNA_bind_sf"/>
</dbReference>
<evidence type="ECO:0000256" key="2">
    <source>
        <dbReference type="ARBA" id="ARBA00022884"/>
    </source>
</evidence>
<comment type="similarity">
    <text evidence="1">Belongs to the SLBP family.</text>
</comment>
<organism evidence="4 5">
    <name type="scientific">Apteryx owenii</name>
    <name type="common">Little spotted kiwi</name>
    <dbReference type="NCBI Taxonomy" id="8824"/>
    <lineage>
        <taxon>Eukaryota</taxon>
        <taxon>Metazoa</taxon>
        <taxon>Chordata</taxon>
        <taxon>Craniata</taxon>
        <taxon>Vertebrata</taxon>
        <taxon>Euteleostomi</taxon>
        <taxon>Archelosauria</taxon>
        <taxon>Archosauria</taxon>
        <taxon>Dinosauria</taxon>
        <taxon>Saurischia</taxon>
        <taxon>Theropoda</taxon>
        <taxon>Coelurosauria</taxon>
        <taxon>Aves</taxon>
        <taxon>Palaeognathae</taxon>
        <taxon>Apterygiformes</taxon>
        <taxon>Apterygidae</taxon>
        <taxon>Apteryx</taxon>
    </lineage>
</organism>
<dbReference type="GO" id="GO:0003729">
    <property type="term" value="F:mRNA binding"/>
    <property type="evidence" value="ECO:0007669"/>
    <property type="project" value="InterPro"/>
</dbReference>
<dbReference type="InterPro" id="IPR029344">
    <property type="entry name" value="SLBP_RNA_bind"/>
</dbReference>
<dbReference type="FunFam" id="1.10.8.1120:FF:000001">
    <property type="entry name" value="Histone RNA hairpin-binding protein-like"/>
    <property type="match status" value="1"/>
</dbReference>
<protein>
    <recommendedName>
        <fullName evidence="3">Histone RNA hairpin-binding protein RNA-binding domain-containing protein</fullName>
    </recommendedName>
</protein>
<feature type="domain" description="Histone RNA hairpin-binding protein RNA-binding" evidence="3">
    <location>
        <begin position="72"/>
        <end position="140"/>
    </location>
</feature>
<name>A0A8B9PDV5_APTOW</name>
<dbReference type="GO" id="GO:0006398">
    <property type="term" value="P:mRNA 3'-end processing by stem-loop binding and cleavage"/>
    <property type="evidence" value="ECO:0007669"/>
    <property type="project" value="TreeGrafter"/>
</dbReference>
<keyword evidence="5" id="KW-1185">Reference proteome</keyword>
<dbReference type="GO" id="GO:0005737">
    <property type="term" value="C:cytoplasm"/>
    <property type="evidence" value="ECO:0007669"/>
    <property type="project" value="TreeGrafter"/>
</dbReference>
<evidence type="ECO:0000256" key="1">
    <source>
        <dbReference type="ARBA" id="ARBA00006151"/>
    </source>
</evidence>
<dbReference type="InterPro" id="IPR026502">
    <property type="entry name" value="SLBP1/SLBP2"/>
</dbReference>
<sequence>MRGAGLPGALPGAVRFSAYSSRARPRRSGSSGAVLLSEPFSSGVNMISVGVGTRTGIPRGSCSASRSDAERDEIVLQRRQKQIDYGKNTVGYQLFLQQVPKAARQPGIHPQTPNKYKKYSRRSWDMQIKLWRRALHAWDPPSRQGLATLLGVTAVCSGDSQSEETLSGGAVEGQVCVSPGALRRPARVQALPPPGPA</sequence>
<keyword evidence="2" id="KW-0694">RNA-binding</keyword>
<dbReference type="Ensembl" id="ENSAOWT00000010533.1">
    <property type="protein sequence ID" value="ENSAOWP00000009292.1"/>
    <property type="gene ID" value="ENSAOWG00000006395.1"/>
</dbReference>
<reference evidence="4" key="2">
    <citation type="submission" date="2025-09" db="UniProtKB">
        <authorList>
            <consortium name="Ensembl"/>
        </authorList>
    </citation>
    <scope>IDENTIFICATION</scope>
</reference>
<dbReference type="Pfam" id="PF15247">
    <property type="entry name" value="SLBP_RNA_bind"/>
    <property type="match status" value="1"/>
</dbReference>
<dbReference type="PANTHER" id="PTHR17408">
    <property type="entry name" value="HISTONE RNA HAIRPIN-BINDING PROTEIN"/>
    <property type="match status" value="1"/>
</dbReference>
<evidence type="ECO:0000313" key="4">
    <source>
        <dbReference type="Ensembl" id="ENSAOWP00000009292.1"/>
    </source>
</evidence>
<reference evidence="4" key="1">
    <citation type="submission" date="2025-08" db="UniProtKB">
        <authorList>
            <consortium name="Ensembl"/>
        </authorList>
    </citation>
    <scope>IDENTIFICATION</scope>
</reference>
<proteinExistence type="inferred from homology"/>
<dbReference type="AlphaFoldDB" id="A0A8B9PDV5"/>
<accession>A0A8B9PDV5</accession>
<dbReference type="Gene3D" id="1.10.8.1120">
    <property type="entry name" value="Histone RNA hairpin-binding protein RNA-binding domain"/>
    <property type="match status" value="1"/>
</dbReference>
<evidence type="ECO:0000259" key="3">
    <source>
        <dbReference type="Pfam" id="PF15247"/>
    </source>
</evidence>
<dbReference type="GO" id="GO:0071207">
    <property type="term" value="F:histone pre-mRNA stem-loop binding"/>
    <property type="evidence" value="ECO:0007669"/>
    <property type="project" value="TreeGrafter"/>
</dbReference>
<dbReference type="GO" id="GO:0051028">
    <property type="term" value="P:mRNA transport"/>
    <property type="evidence" value="ECO:0007669"/>
    <property type="project" value="TreeGrafter"/>
</dbReference>